<organism evidence="3 4">
    <name type="scientific">Eublepharis macularius</name>
    <name type="common">Leopard gecko</name>
    <name type="synonym">Cyrtodactylus macularius</name>
    <dbReference type="NCBI Taxonomy" id="481883"/>
    <lineage>
        <taxon>Eukaryota</taxon>
        <taxon>Metazoa</taxon>
        <taxon>Chordata</taxon>
        <taxon>Craniata</taxon>
        <taxon>Vertebrata</taxon>
        <taxon>Euteleostomi</taxon>
        <taxon>Lepidosauria</taxon>
        <taxon>Squamata</taxon>
        <taxon>Bifurcata</taxon>
        <taxon>Gekkota</taxon>
        <taxon>Eublepharidae</taxon>
        <taxon>Eublepharinae</taxon>
        <taxon>Eublepharis</taxon>
    </lineage>
</organism>
<dbReference type="Pfam" id="PF15316">
    <property type="entry name" value="MDFI"/>
    <property type="match status" value="1"/>
</dbReference>
<comment type="similarity">
    <text evidence="1">Belongs to the MDFI family.</text>
</comment>
<name>A0AA97J4P6_EUBMA</name>
<dbReference type="InterPro" id="IPR026134">
    <property type="entry name" value="MDFI/MDFIC"/>
</dbReference>
<feature type="region of interest" description="Disordered" evidence="2">
    <location>
        <begin position="1"/>
        <end position="45"/>
    </location>
</feature>
<evidence type="ECO:0000313" key="3">
    <source>
        <dbReference type="Proteomes" id="UP001190640"/>
    </source>
</evidence>
<accession>A0AA97J4P6</accession>
<dbReference type="PANTHER" id="PTHR15304:SF2">
    <property type="entry name" value="MYOD FAMILY INHIBITOR DOMAIN-CONTAINING PROTEIN 2"/>
    <property type="match status" value="1"/>
</dbReference>
<gene>
    <name evidence="4" type="primary">MDFIC2</name>
</gene>
<keyword evidence="3" id="KW-1185">Reference proteome</keyword>
<dbReference type="GO" id="GO:0010468">
    <property type="term" value="P:regulation of gene expression"/>
    <property type="evidence" value="ECO:0007669"/>
    <property type="project" value="UniProtKB-ARBA"/>
</dbReference>
<evidence type="ECO:0000313" key="4">
    <source>
        <dbReference type="RefSeq" id="XP_054831523.1"/>
    </source>
</evidence>
<proteinExistence type="inferred from homology"/>
<dbReference type="CTD" id="107986096"/>
<feature type="compositionally biased region" description="Polar residues" evidence="2">
    <location>
        <begin position="12"/>
        <end position="25"/>
    </location>
</feature>
<dbReference type="GeneID" id="129327113"/>
<feature type="compositionally biased region" description="Polar residues" evidence="2">
    <location>
        <begin position="32"/>
        <end position="45"/>
    </location>
</feature>
<dbReference type="RefSeq" id="XP_054831523.1">
    <property type="nucleotide sequence ID" value="XM_054975548.1"/>
</dbReference>
<feature type="compositionally biased region" description="Basic and acidic residues" evidence="2">
    <location>
        <begin position="1"/>
        <end position="10"/>
    </location>
</feature>
<evidence type="ECO:0000256" key="2">
    <source>
        <dbReference type="SAM" id="MobiDB-lite"/>
    </source>
</evidence>
<sequence>MSEAETDKVKSRTPSFENDQKNTSILLKEGESVSQPVGEPNSSTSSLPLQVLPIVLLNTSDHQESQLTIKDEKPMKSIVLSSVSEFSITDVPSKDANNEKKLSESCTSRLSSLETCRTQFSYLEDNASVHERDSNDECATLILACLFCQFWDFLFMLPDVCENWLMQVCCPSHRYHQTSSDDHNNGDCSCDCDIDCSILESCHETSECLELALEISQVCYH</sequence>
<dbReference type="KEGG" id="emc:129327113"/>
<dbReference type="AlphaFoldDB" id="A0AA97J4P6"/>
<dbReference type="Proteomes" id="UP001190640">
    <property type="component" value="Chromosome 4"/>
</dbReference>
<evidence type="ECO:0000256" key="1">
    <source>
        <dbReference type="ARBA" id="ARBA00025778"/>
    </source>
</evidence>
<reference evidence="4" key="1">
    <citation type="submission" date="2025-08" db="UniProtKB">
        <authorList>
            <consortium name="RefSeq"/>
        </authorList>
    </citation>
    <scope>IDENTIFICATION</scope>
    <source>
        <tissue evidence="4">Blood</tissue>
    </source>
</reference>
<dbReference type="PANTHER" id="PTHR15304">
    <property type="entry name" value="MYOD FAMILY INHIBITOR"/>
    <property type="match status" value="1"/>
</dbReference>
<protein>
    <submittedName>
        <fullName evidence="4">MyoD family inhibitor domain-containing protein 2</fullName>
    </submittedName>
</protein>